<reference evidence="1 2" key="1">
    <citation type="submission" date="2015-08" db="EMBL/GenBank/DDBJ databases">
        <title>Whole genome sequence of Flavobacterium akiainvivens IK-1T, from decaying Wikstroemia oahuensis, an endemic Hawaiian shrub.</title>
        <authorList>
            <person name="Wan X."/>
            <person name="Hou S."/>
            <person name="Saito J."/>
            <person name="Donachie S."/>
        </authorList>
    </citation>
    <scope>NUCLEOTIDE SEQUENCE [LARGE SCALE GENOMIC DNA]</scope>
    <source>
        <strain evidence="1 2">IK-1</strain>
    </source>
</reference>
<evidence type="ECO:0000313" key="2">
    <source>
        <dbReference type="Proteomes" id="UP000037755"/>
    </source>
</evidence>
<dbReference type="RefSeq" id="WP_054406600.1">
    <property type="nucleotide sequence ID" value="NZ_FOYA01000029.1"/>
</dbReference>
<keyword evidence="2" id="KW-1185">Reference proteome</keyword>
<dbReference type="OrthoDB" id="1493507at2"/>
<gene>
    <name evidence="1" type="ORF">AM493_04790</name>
</gene>
<protein>
    <submittedName>
        <fullName evidence="1">Uncharacterized protein</fullName>
    </submittedName>
</protein>
<dbReference type="EMBL" id="LIYD01000005">
    <property type="protein sequence ID" value="KOS05422.1"/>
    <property type="molecule type" value="Genomic_DNA"/>
</dbReference>
<organism evidence="1 2">
    <name type="scientific">Flavobacterium akiainvivens</name>
    <dbReference type="NCBI Taxonomy" id="1202724"/>
    <lineage>
        <taxon>Bacteria</taxon>
        <taxon>Pseudomonadati</taxon>
        <taxon>Bacteroidota</taxon>
        <taxon>Flavobacteriia</taxon>
        <taxon>Flavobacteriales</taxon>
        <taxon>Flavobacteriaceae</taxon>
        <taxon>Flavobacterium</taxon>
    </lineage>
</organism>
<evidence type="ECO:0000313" key="1">
    <source>
        <dbReference type="EMBL" id="KOS05422.1"/>
    </source>
</evidence>
<dbReference type="AlphaFoldDB" id="A0A0N0RQH2"/>
<dbReference type="STRING" id="1202724.AM493_04790"/>
<dbReference type="PATRIC" id="fig|1202724.3.peg.991"/>
<proteinExistence type="predicted"/>
<sequence>MKADKLKSRYTPKEQADSFVFRNKLTPKQSEDAATQLSEARKKVREQMTESQVLYAKVKQLRFQMEDYLKSEKYNQEFSFAYFLKKYIRLGYKIQKNFAKDIEVPTSELSSVLNSGRPPGKKMIVRLELHSNNAIPAVSWYRLWEKEKEYELKTDKALRKQEEKHVQNRLVFDF</sequence>
<name>A0A0N0RQH2_9FLAO</name>
<dbReference type="Proteomes" id="UP000037755">
    <property type="component" value="Unassembled WGS sequence"/>
</dbReference>
<accession>A0A0N0RQH2</accession>
<comment type="caution">
    <text evidence="1">The sequence shown here is derived from an EMBL/GenBank/DDBJ whole genome shotgun (WGS) entry which is preliminary data.</text>
</comment>